<evidence type="ECO:0000256" key="1">
    <source>
        <dbReference type="SAM" id="SignalP"/>
    </source>
</evidence>
<proteinExistence type="predicted"/>
<feature type="signal peptide" evidence="1">
    <location>
        <begin position="1"/>
        <end position="18"/>
    </location>
</feature>
<reference evidence="2 3" key="1">
    <citation type="submission" date="2021-06" db="EMBL/GenBank/DDBJ databases">
        <title>Caerostris darwini draft genome.</title>
        <authorList>
            <person name="Kono N."/>
            <person name="Arakawa K."/>
        </authorList>
    </citation>
    <scope>NUCLEOTIDE SEQUENCE [LARGE SCALE GENOMIC DNA]</scope>
</reference>
<dbReference type="Proteomes" id="UP001054837">
    <property type="component" value="Unassembled WGS sequence"/>
</dbReference>
<organism evidence="2 3">
    <name type="scientific">Caerostris darwini</name>
    <dbReference type="NCBI Taxonomy" id="1538125"/>
    <lineage>
        <taxon>Eukaryota</taxon>
        <taxon>Metazoa</taxon>
        <taxon>Ecdysozoa</taxon>
        <taxon>Arthropoda</taxon>
        <taxon>Chelicerata</taxon>
        <taxon>Arachnida</taxon>
        <taxon>Araneae</taxon>
        <taxon>Araneomorphae</taxon>
        <taxon>Entelegynae</taxon>
        <taxon>Araneoidea</taxon>
        <taxon>Araneidae</taxon>
        <taxon>Caerostris</taxon>
    </lineage>
</organism>
<keyword evidence="1" id="KW-0732">Signal</keyword>
<comment type="caution">
    <text evidence="2">The sequence shown here is derived from an EMBL/GenBank/DDBJ whole genome shotgun (WGS) entry which is preliminary data.</text>
</comment>
<dbReference type="AlphaFoldDB" id="A0AAV4PP17"/>
<protein>
    <submittedName>
        <fullName evidence="2">Uncharacterized protein</fullName>
    </submittedName>
</protein>
<dbReference type="EMBL" id="BPLQ01003094">
    <property type="protein sequence ID" value="GIX97896.1"/>
    <property type="molecule type" value="Genomic_DNA"/>
</dbReference>
<name>A0AAV4PP17_9ARAC</name>
<feature type="chain" id="PRO_5043898819" evidence="1">
    <location>
        <begin position="19"/>
        <end position="122"/>
    </location>
</feature>
<evidence type="ECO:0000313" key="2">
    <source>
        <dbReference type="EMBL" id="GIX97896.1"/>
    </source>
</evidence>
<evidence type="ECO:0000313" key="3">
    <source>
        <dbReference type="Proteomes" id="UP001054837"/>
    </source>
</evidence>
<keyword evidence="3" id="KW-1185">Reference proteome</keyword>
<sequence length="122" mass="14581">MHILQVFVLLCGLKKVFEQRIPDDWRKTGIIHFSTDQNYLNYMNKCYPNFMDPTSIDFVCSERPTNYFGYLEQAFDHLPLWICLSFFIWTTLSLKRMVLFLNLCQLLEAIDCLDFKFLQNCS</sequence>
<gene>
    <name evidence="2" type="ORF">CDAR_435821</name>
</gene>
<accession>A0AAV4PP17</accession>